<gene>
    <name evidence="1" type="ORF">FWILDA_LOCUS2140</name>
</gene>
<feature type="non-terminal residue" evidence="1">
    <location>
        <position position="52"/>
    </location>
</feature>
<sequence>MEEDDYVVKSGIDTSELIVISRKININNLKEENSYLKCNLQENVTKLNEVLK</sequence>
<evidence type="ECO:0000313" key="1">
    <source>
        <dbReference type="EMBL" id="CAI2165573.1"/>
    </source>
</evidence>
<dbReference type="EMBL" id="CAMKVN010000234">
    <property type="protein sequence ID" value="CAI2165573.1"/>
    <property type="molecule type" value="Genomic_DNA"/>
</dbReference>
<accession>A0A9W4SDR2</accession>
<comment type="caution">
    <text evidence="1">The sequence shown here is derived from an EMBL/GenBank/DDBJ whole genome shotgun (WGS) entry which is preliminary data.</text>
</comment>
<reference evidence="1" key="1">
    <citation type="submission" date="2022-08" db="EMBL/GenBank/DDBJ databases">
        <authorList>
            <person name="Kallberg Y."/>
            <person name="Tangrot J."/>
            <person name="Rosling A."/>
        </authorList>
    </citation>
    <scope>NUCLEOTIDE SEQUENCE</scope>
    <source>
        <strain evidence="1">Wild A</strain>
    </source>
</reference>
<proteinExistence type="predicted"/>
<evidence type="ECO:0000313" key="2">
    <source>
        <dbReference type="Proteomes" id="UP001153678"/>
    </source>
</evidence>
<name>A0A9W4SDR2_9GLOM</name>
<dbReference type="AlphaFoldDB" id="A0A9W4SDR2"/>
<keyword evidence="2" id="KW-1185">Reference proteome</keyword>
<dbReference type="Proteomes" id="UP001153678">
    <property type="component" value="Unassembled WGS sequence"/>
</dbReference>
<protein>
    <submittedName>
        <fullName evidence="1">14593_t:CDS:1</fullName>
    </submittedName>
</protein>
<organism evidence="1 2">
    <name type="scientific">Funneliformis geosporum</name>
    <dbReference type="NCBI Taxonomy" id="1117311"/>
    <lineage>
        <taxon>Eukaryota</taxon>
        <taxon>Fungi</taxon>
        <taxon>Fungi incertae sedis</taxon>
        <taxon>Mucoromycota</taxon>
        <taxon>Glomeromycotina</taxon>
        <taxon>Glomeromycetes</taxon>
        <taxon>Glomerales</taxon>
        <taxon>Glomeraceae</taxon>
        <taxon>Funneliformis</taxon>
    </lineage>
</organism>